<evidence type="ECO:0000313" key="3">
    <source>
        <dbReference type="EnsemblMetazoa" id="ACUA015361-PA"/>
    </source>
</evidence>
<organism evidence="3 4">
    <name type="scientific">Anopheles culicifacies</name>
    <dbReference type="NCBI Taxonomy" id="139723"/>
    <lineage>
        <taxon>Eukaryota</taxon>
        <taxon>Metazoa</taxon>
        <taxon>Ecdysozoa</taxon>
        <taxon>Arthropoda</taxon>
        <taxon>Hexapoda</taxon>
        <taxon>Insecta</taxon>
        <taxon>Pterygota</taxon>
        <taxon>Neoptera</taxon>
        <taxon>Endopterygota</taxon>
        <taxon>Diptera</taxon>
        <taxon>Nematocera</taxon>
        <taxon>Culicoidea</taxon>
        <taxon>Culicidae</taxon>
        <taxon>Anophelinae</taxon>
        <taxon>Anopheles</taxon>
        <taxon>culicifacies species complex</taxon>
    </lineage>
</organism>
<evidence type="ECO:0000259" key="2">
    <source>
        <dbReference type="PROSITE" id="PS50835"/>
    </source>
</evidence>
<dbReference type="Gene3D" id="2.60.40.10">
    <property type="entry name" value="Immunoglobulins"/>
    <property type="match status" value="1"/>
</dbReference>
<feature type="domain" description="Ig-like" evidence="2">
    <location>
        <begin position="56"/>
        <end position="137"/>
    </location>
</feature>
<dbReference type="STRING" id="139723.A0A182MD35"/>
<dbReference type="EnsemblMetazoa" id="ACUA015361-RA">
    <property type="protein sequence ID" value="ACUA015361-PA"/>
    <property type="gene ID" value="ACUA015361"/>
</dbReference>
<dbReference type="Proteomes" id="UP000075883">
    <property type="component" value="Unassembled WGS sequence"/>
</dbReference>
<accession>A0A182MD35</accession>
<dbReference type="InterPro" id="IPR013162">
    <property type="entry name" value="CD80_C2-set"/>
</dbReference>
<proteinExistence type="predicted"/>
<reference evidence="4" key="1">
    <citation type="submission" date="2013-09" db="EMBL/GenBank/DDBJ databases">
        <title>The Genome Sequence of Anopheles culicifacies species A.</title>
        <authorList>
            <consortium name="The Broad Institute Genomics Platform"/>
            <person name="Neafsey D.E."/>
            <person name="Besansky N."/>
            <person name="Howell P."/>
            <person name="Walton C."/>
            <person name="Young S.K."/>
            <person name="Zeng Q."/>
            <person name="Gargeya S."/>
            <person name="Fitzgerald M."/>
            <person name="Haas B."/>
            <person name="Abouelleil A."/>
            <person name="Allen A.W."/>
            <person name="Alvarado L."/>
            <person name="Arachchi H.M."/>
            <person name="Berlin A.M."/>
            <person name="Chapman S.B."/>
            <person name="Gainer-Dewar J."/>
            <person name="Goldberg J."/>
            <person name="Griggs A."/>
            <person name="Gujja S."/>
            <person name="Hansen M."/>
            <person name="Howarth C."/>
            <person name="Imamovic A."/>
            <person name="Ireland A."/>
            <person name="Larimer J."/>
            <person name="McCowan C."/>
            <person name="Murphy C."/>
            <person name="Pearson M."/>
            <person name="Poon T.W."/>
            <person name="Priest M."/>
            <person name="Roberts A."/>
            <person name="Saif S."/>
            <person name="Shea T."/>
            <person name="Sisk P."/>
            <person name="Sykes S."/>
            <person name="Wortman J."/>
            <person name="Nusbaum C."/>
            <person name="Birren B."/>
        </authorList>
    </citation>
    <scope>NUCLEOTIDE SEQUENCE [LARGE SCALE GENOMIC DNA]</scope>
    <source>
        <strain evidence="4">A-37</strain>
    </source>
</reference>
<sequence length="220" mass="23327">MIFACLQCAGRGTGSTDSDVITHPCSNLKLNLSTNNHSVVCFASQGGQTSAVASVPPLYVRMQGLRETLTAGVKTQVSCITAGSRPAPSVVWTKGSSVIRGSSQTTSNDGNVTVSELVFVPGPEDNEKSITCSISYSEGDGPTVLLKDAHVLNVKRKYHIPATIAPARVTLGRHVPVISLALGAPLNSQNLMEGSDVYLECDIKANPPVKKIEWFHNPRV</sequence>
<dbReference type="EMBL" id="AXCM01012318">
    <property type="status" value="NOT_ANNOTATED_CDS"/>
    <property type="molecule type" value="Genomic_DNA"/>
</dbReference>
<protein>
    <recommendedName>
        <fullName evidence="2">Ig-like domain-containing protein</fullName>
    </recommendedName>
</protein>
<dbReference type="PANTHER" id="PTHR23278">
    <property type="entry name" value="SIDESTEP PROTEIN"/>
    <property type="match status" value="1"/>
</dbReference>
<reference evidence="3" key="2">
    <citation type="submission" date="2020-05" db="UniProtKB">
        <authorList>
            <consortium name="EnsemblMetazoa"/>
        </authorList>
    </citation>
    <scope>IDENTIFICATION</scope>
    <source>
        <strain evidence="3">A-37</strain>
    </source>
</reference>
<dbReference type="InterPro" id="IPR036179">
    <property type="entry name" value="Ig-like_dom_sf"/>
</dbReference>
<feature type="domain" description="Ig-like" evidence="2">
    <location>
        <begin position="176"/>
        <end position="220"/>
    </location>
</feature>
<name>A0A182MD35_9DIPT</name>
<dbReference type="InterPro" id="IPR013783">
    <property type="entry name" value="Ig-like_fold"/>
</dbReference>
<keyword evidence="4" id="KW-1185">Reference proteome</keyword>
<keyword evidence="1" id="KW-1015">Disulfide bond</keyword>
<evidence type="ECO:0000313" key="4">
    <source>
        <dbReference type="Proteomes" id="UP000075883"/>
    </source>
</evidence>
<dbReference type="PROSITE" id="PS50835">
    <property type="entry name" value="IG_LIKE"/>
    <property type="match status" value="2"/>
</dbReference>
<dbReference type="EMBL" id="AXCM01012317">
    <property type="status" value="NOT_ANNOTATED_CDS"/>
    <property type="molecule type" value="Genomic_DNA"/>
</dbReference>
<dbReference type="AlphaFoldDB" id="A0A182MD35"/>
<dbReference type="SUPFAM" id="SSF48726">
    <property type="entry name" value="Immunoglobulin"/>
    <property type="match status" value="2"/>
</dbReference>
<evidence type="ECO:0000256" key="1">
    <source>
        <dbReference type="ARBA" id="ARBA00023157"/>
    </source>
</evidence>
<dbReference type="PANTHER" id="PTHR23278:SF2">
    <property type="entry name" value="SIDESTEP V, ISOFORM B"/>
    <property type="match status" value="1"/>
</dbReference>
<dbReference type="VEuPathDB" id="VectorBase:ACUA015361"/>
<dbReference type="InterPro" id="IPR007110">
    <property type="entry name" value="Ig-like_dom"/>
</dbReference>
<dbReference type="Pfam" id="PF08205">
    <property type="entry name" value="C2-set_2"/>
    <property type="match status" value="1"/>
</dbReference>